<keyword evidence="4" id="KW-1185">Reference proteome</keyword>
<accession>A0A0G4J7V9</accession>
<feature type="region of interest" description="Disordered" evidence="1">
    <location>
        <begin position="1"/>
        <end position="22"/>
    </location>
</feature>
<reference evidence="3 5" key="2">
    <citation type="submission" date="2018-03" db="EMBL/GenBank/DDBJ databases">
        <authorList>
            <person name="Fogelqvist J."/>
        </authorList>
    </citation>
    <scope>NUCLEOTIDE SEQUENCE [LARGE SCALE GENOMIC DNA]</scope>
</reference>
<keyword evidence="3" id="KW-0496">Mitochondrion</keyword>
<dbReference type="AlphaFoldDB" id="A0A0G4J7V9"/>
<reference evidence="2 4" key="1">
    <citation type="submission" date="2015-02" db="EMBL/GenBank/DDBJ databases">
        <authorList>
            <person name="Chooi Y.-H."/>
        </authorList>
    </citation>
    <scope>NUCLEOTIDE SEQUENCE [LARGE SCALE GENOMIC DNA]</scope>
    <source>
        <strain evidence="2">E3</strain>
    </source>
</reference>
<evidence type="ECO:0000313" key="4">
    <source>
        <dbReference type="Proteomes" id="UP000039324"/>
    </source>
</evidence>
<evidence type="ECO:0000313" key="3">
    <source>
        <dbReference type="EMBL" id="SPQ99118.1"/>
    </source>
</evidence>
<geneLocation type="mitochondrion" evidence="3"/>
<dbReference type="Proteomes" id="UP000039324">
    <property type="component" value="Unassembled WGS sequence"/>
</dbReference>
<dbReference type="EMBL" id="OVEO01000011">
    <property type="protein sequence ID" value="SPQ99118.1"/>
    <property type="molecule type" value="Genomic_DNA"/>
</dbReference>
<evidence type="ECO:0000313" key="5">
    <source>
        <dbReference type="Proteomes" id="UP000290189"/>
    </source>
</evidence>
<sequence length="539" mass="57927">MSSPKADDDDGRGTAGKTIDAKLDADKSAISDLLREICISDAGAPDLAKKVLTPPPLPAQLKSRLLADLPTSPSAPLKPPPRLPPNANLKILLPPPLSPPMSLETLRRELAEIKAENATIDRWGDLVQQENEVFVQILDVAKAMFAGCTPEDAMENRQILSRLKHAMADLSEQFKRERVTLAGTISGAVLDAVGSRVTVASKALGDSSHNEDVWEERDLETNDVMQCFRSTKLQGQMGAADVVVRVNGPRHRLEISSEGWIEPIRIQSRNVLSVTPATGKGDEVDITHRTGLSTVEIIQLRFASAISLSQFVKNVMANGFGTAAAAAAQDSSPAALATASALPTIDTSAVDLSPDLVELCHTVNDRLKLTWVRDNAKIWLKTAADAVLAGQDSALFLGVRSSVTYEFTDQMVRSIIASGYTLEPSDTVAVVDESLVTTLAANMHSHWCRLVERLQGLAAKGFSKTRIAPRRPEYFRPVPFAQLPQAEQSPNIADARNLLLFVTEAGYAVGSTDATKAGATGAPPTKPAGLVARLRNKYQ</sequence>
<dbReference type="EMBL" id="CDSF01000154">
    <property type="protein sequence ID" value="CEP03630.1"/>
    <property type="molecule type" value="Genomic_DNA"/>
</dbReference>
<name>A0A0G4J7V9_PLABS</name>
<protein>
    <submittedName>
        <fullName evidence="2">Uncharacterized protein</fullName>
    </submittedName>
</protein>
<dbReference type="Proteomes" id="UP000290189">
    <property type="component" value="Unassembled WGS sequence"/>
</dbReference>
<evidence type="ECO:0000256" key="1">
    <source>
        <dbReference type="SAM" id="MobiDB-lite"/>
    </source>
</evidence>
<organism evidence="2 4">
    <name type="scientific">Plasmodiophora brassicae</name>
    <name type="common">Clubroot disease agent</name>
    <dbReference type="NCBI Taxonomy" id="37360"/>
    <lineage>
        <taxon>Eukaryota</taxon>
        <taxon>Sar</taxon>
        <taxon>Rhizaria</taxon>
        <taxon>Endomyxa</taxon>
        <taxon>Phytomyxea</taxon>
        <taxon>Plasmodiophorida</taxon>
        <taxon>Plasmodiophoridae</taxon>
        <taxon>Plasmodiophora</taxon>
    </lineage>
</organism>
<gene>
    <name evidence="2" type="ORF">PBRA_009515</name>
    <name evidence="3" type="ORF">PLBR_LOCUS6333</name>
</gene>
<evidence type="ECO:0000313" key="2">
    <source>
        <dbReference type="EMBL" id="CEP03630.1"/>
    </source>
</evidence>
<proteinExistence type="predicted"/>